<evidence type="ECO:0000256" key="1">
    <source>
        <dbReference type="SAM" id="MobiDB-lite"/>
    </source>
</evidence>
<reference evidence="2" key="2">
    <citation type="submission" date="2017-11" db="EMBL/GenBank/DDBJ databases">
        <title>Candida auris genome assembly and annotation.</title>
        <authorList>
            <person name="Munoz J.F."/>
            <person name="Gade L.G."/>
            <person name="Chow N.A."/>
            <person name="Litvintseva A.P."/>
            <person name="Loparev V.N."/>
            <person name="Cuomo C.A."/>
        </authorList>
    </citation>
    <scope>NUCLEOTIDE SEQUENCE</scope>
    <source>
        <strain evidence="2">B8441</strain>
    </source>
</reference>
<organism evidence="2">
    <name type="scientific">Candidozyma auris</name>
    <name type="common">Yeast</name>
    <name type="synonym">Candida auris</name>
    <dbReference type="NCBI Taxonomy" id="498019"/>
    <lineage>
        <taxon>Eukaryota</taxon>
        <taxon>Fungi</taxon>
        <taxon>Dikarya</taxon>
        <taxon>Ascomycota</taxon>
        <taxon>Saccharomycotina</taxon>
        <taxon>Pichiomycetes</taxon>
        <taxon>Metschnikowiaceae</taxon>
        <taxon>Candidozyma</taxon>
    </lineage>
</organism>
<gene>
    <name evidence="2" type="ORF">B9J08_005590</name>
</gene>
<protein>
    <submittedName>
        <fullName evidence="2">Mating type MTLa2</fullName>
    </submittedName>
</protein>
<accession>A0A544W902</accession>
<reference evidence="2" key="1">
    <citation type="journal article" date="2017" name="Clin. Infect. Dis.">
        <title>Simultaneous emergence of multidrug-resistant Candida auris on 3 continents confirmed by whole-genome sequencing and epidemiological analyses.</title>
        <authorList>
            <person name="Lockhart S.R."/>
            <person name="Etienne K.A."/>
            <person name="Vallabhaneni S."/>
            <person name="Farooqi J."/>
            <person name="Chowdhary A."/>
            <person name="Govender N.P."/>
            <person name="Colombo A.L."/>
            <person name="Calvo B."/>
            <person name="Cuomo C.A."/>
            <person name="Desjardins C.A."/>
            <person name="Berkow E.L."/>
            <person name="Castanheira M."/>
            <person name="Magobo R.E."/>
            <person name="Jabeen K."/>
            <person name="Asghar R.J."/>
            <person name="Meis J.F."/>
            <person name="Jackson B."/>
            <person name="Chiller T."/>
            <person name="Litvintseva A.P."/>
        </authorList>
    </citation>
    <scope>NUCLEOTIDE SEQUENCE [LARGE SCALE GENOMIC DNA]</scope>
    <source>
        <strain evidence="2">B8441</strain>
    </source>
</reference>
<feature type="region of interest" description="Disordered" evidence="1">
    <location>
        <begin position="1"/>
        <end position="20"/>
    </location>
</feature>
<proteinExistence type="predicted"/>
<dbReference type="VEuPathDB" id="FungiDB:CJJ07_005606"/>
<name>A0A544W902_CANAR</name>
<dbReference type="AlphaFoldDB" id="A0A544W902"/>
<comment type="caution">
    <text evidence="2">The sequence shown here is derived from an EMBL/GenBank/DDBJ whole genome shotgun (WGS) entry which is preliminary data.</text>
</comment>
<sequence length="158" mass="17792">MIYSTTSRLPAKSKGPLSKRTRCRHFPYSELKLLHTSTEATDKSKRYRPRNQFMMARQHLTSTFKDGRCARVKSIRASQVCSLSCRFSSGLLRNTVRTKFNCTVSMQYSSIASCELSLQGCQISGAVETAGSKKRKIFLWLTGGRCGTFSSMQILRKG</sequence>
<dbReference type="EMBL" id="PEKT02000003">
    <property type="protein sequence ID" value="TQR88726.1"/>
    <property type="molecule type" value="Genomic_DNA"/>
</dbReference>
<evidence type="ECO:0000313" key="2">
    <source>
        <dbReference type="EMBL" id="TQR88726.1"/>
    </source>
</evidence>